<organism evidence="3 4">
    <name type="scientific">Mycena metata</name>
    <dbReference type="NCBI Taxonomy" id="1033252"/>
    <lineage>
        <taxon>Eukaryota</taxon>
        <taxon>Fungi</taxon>
        <taxon>Dikarya</taxon>
        <taxon>Basidiomycota</taxon>
        <taxon>Agaricomycotina</taxon>
        <taxon>Agaricomycetes</taxon>
        <taxon>Agaricomycetidae</taxon>
        <taxon>Agaricales</taxon>
        <taxon>Marasmiineae</taxon>
        <taxon>Mycenaceae</taxon>
        <taxon>Mycena</taxon>
    </lineage>
</organism>
<evidence type="ECO:0000313" key="3">
    <source>
        <dbReference type="EMBL" id="KAJ7773926.1"/>
    </source>
</evidence>
<evidence type="ECO:0000259" key="2">
    <source>
        <dbReference type="Pfam" id="PF12937"/>
    </source>
</evidence>
<dbReference type="AlphaFoldDB" id="A0AAD7NTH4"/>
<comment type="caution">
    <text evidence="3">The sequence shown here is derived from an EMBL/GenBank/DDBJ whole genome shotgun (WGS) entry which is preliminary data.</text>
</comment>
<dbReference type="Gene3D" id="1.20.1280.50">
    <property type="match status" value="1"/>
</dbReference>
<dbReference type="EMBL" id="JARKIB010000012">
    <property type="protein sequence ID" value="KAJ7773926.1"/>
    <property type="molecule type" value="Genomic_DNA"/>
</dbReference>
<sequence length="503" mass="55124">MATTSESVVSAVSPSQERLIRDTLRSHYELPAGQIASLLSSLSDQLSKCDEEVAKLERKITEINAHRAVLLGQYHDCQTLLAPARRLPPEILGEIFTLTSDSASTSASANGNSNYAASLERIANSSILALSQVCARWHDIALGTPALWSKVELDAVLWQSPETAKNAMLLLQVFLSRGGNFPRSILITNNTDMPFHGPALQLLAQHSLRWRSATFKCPVADLRHLAPVNGNLPILEILEIFLLGRGRRRCPFSKSRRGWGISLSARLYSAESPPHLSTNCRRLDWWIWLQRISLRQSPRWRTCLARTVFVCGFISTTGSAVGVMHFVLTSPIHLRMSAASQSNSLASSIATTASRHWPPSLLASRCHPCSLNSSPSVRVPGSRAIYIPSISSTSKSPRLSCAVSLCPACADASGSHRPRTRSWRGANLVVISDSLLEALTRTSDAPCLVPHLESLHIRSRLCFTDDVYLAMVVSRLEPGGRRFKSLVESCRRGLTVATLTLVL</sequence>
<gene>
    <name evidence="3" type="ORF">B0H16DRAFT_114793</name>
</gene>
<feature type="domain" description="F-box" evidence="2">
    <location>
        <begin position="86"/>
        <end position="151"/>
    </location>
</feature>
<proteinExistence type="predicted"/>
<keyword evidence="4" id="KW-1185">Reference proteome</keyword>
<feature type="coiled-coil region" evidence="1">
    <location>
        <begin position="39"/>
        <end position="66"/>
    </location>
</feature>
<evidence type="ECO:0000256" key="1">
    <source>
        <dbReference type="SAM" id="Coils"/>
    </source>
</evidence>
<dbReference type="Pfam" id="PF12937">
    <property type="entry name" value="F-box-like"/>
    <property type="match status" value="1"/>
</dbReference>
<reference evidence="3" key="1">
    <citation type="submission" date="2023-03" db="EMBL/GenBank/DDBJ databases">
        <title>Massive genome expansion in bonnet fungi (Mycena s.s.) driven by repeated elements and novel gene families across ecological guilds.</title>
        <authorList>
            <consortium name="Lawrence Berkeley National Laboratory"/>
            <person name="Harder C.B."/>
            <person name="Miyauchi S."/>
            <person name="Viragh M."/>
            <person name="Kuo A."/>
            <person name="Thoen E."/>
            <person name="Andreopoulos B."/>
            <person name="Lu D."/>
            <person name="Skrede I."/>
            <person name="Drula E."/>
            <person name="Henrissat B."/>
            <person name="Morin E."/>
            <person name="Kohler A."/>
            <person name="Barry K."/>
            <person name="LaButti K."/>
            <person name="Morin E."/>
            <person name="Salamov A."/>
            <person name="Lipzen A."/>
            <person name="Mereny Z."/>
            <person name="Hegedus B."/>
            <person name="Baldrian P."/>
            <person name="Stursova M."/>
            <person name="Weitz H."/>
            <person name="Taylor A."/>
            <person name="Grigoriev I.V."/>
            <person name="Nagy L.G."/>
            <person name="Martin F."/>
            <person name="Kauserud H."/>
        </authorList>
    </citation>
    <scope>NUCLEOTIDE SEQUENCE</scope>
    <source>
        <strain evidence="3">CBHHK182m</strain>
    </source>
</reference>
<accession>A0AAD7NTH4</accession>
<protein>
    <recommendedName>
        <fullName evidence="2">F-box domain-containing protein</fullName>
    </recommendedName>
</protein>
<evidence type="ECO:0000313" key="4">
    <source>
        <dbReference type="Proteomes" id="UP001215598"/>
    </source>
</evidence>
<dbReference type="InterPro" id="IPR001810">
    <property type="entry name" value="F-box_dom"/>
</dbReference>
<name>A0AAD7NTH4_9AGAR</name>
<dbReference type="Proteomes" id="UP001215598">
    <property type="component" value="Unassembled WGS sequence"/>
</dbReference>
<keyword evidence="1" id="KW-0175">Coiled coil</keyword>